<dbReference type="CDD" id="cd03801">
    <property type="entry name" value="GT4_PimA-like"/>
    <property type="match status" value="1"/>
</dbReference>
<sequence length="437" mass="48972">MNRILWICNIMLPAIGQEINLPYSNREGWLSGIFEKVQKKEAPFTLGVCFPLGGAQIRQLKEKKFSVQGIVCYAFEENLDTPEIYDAGLENVLQKVIADFSPDIVHIFGTEFPHALAAVRAFGKPERTLIGIQGLCSEIAKVYMAGLPERASQKVTFRDWLKRDSIRQQQEKFIRRGENEKKAMLGCGNITGRTAFDKEGSAKINPYARYYFMNETMRREFYTGKWSPETCEKHSILLGQGDYPLKGMHFVLEAAALLVKKYPDLKLYVTGNSILGHGTLKEKIKLSAYGKYLLTLIKRYDLEDKVVMTGKRSAQEMKQQFLNSSVFVCASVLENSPNTVGEAQLLGVPVVASKAGGIPDMVKDGVSGLLFSVGNVKELADKIEAVWDDNVREDGLCLSERLCQGERKQAGFVHDGERNYLRLLEIYEAIGEAEAKV</sequence>
<dbReference type="OrthoDB" id="139410at2"/>
<dbReference type="Gene3D" id="3.40.50.2000">
    <property type="entry name" value="Glycogen Phosphorylase B"/>
    <property type="match status" value="2"/>
</dbReference>
<dbReference type="AlphaFoldDB" id="A0A3A9AF63"/>
<keyword evidence="2" id="KW-0808">Transferase</keyword>
<dbReference type="EMBL" id="RAYQ01000015">
    <property type="protein sequence ID" value="RKI90300.1"/>
    <property type="molecule type" value="Genomic_DNA"/>
</dbReference>
<evidence type="ECO:0000313" key="2">
    <source>
        <dbReference type="EMBL" id="RKI90300.1"/>
    </source>
</evidence>
<reference evidence="2 3" key="1">
    <citation type="submission" date="2018-09" db="EMBL/GenBank/DDBJ databases">
        <title>Murine metabolic-syndrome-specific gut microbial biobank.</title>
        <authorList>
            <person name="Liu C."/>
        </authorList>
    </citation>
    <scope>NUCLEOTIDE SEQUENCE [LARGE SCALE GENOMIC DNA]</scope>
    <source>
        <strain evidence="2 3">0.1xD8-82</strain>
    </source>
</reference>
<organism evidence="2 3">
    <name type="scientific">Parablautia intestinalis</name>
    <dbReference type="NCBI Taxonomy" id="2320100"/>
    <lineage>
        <taxon>Bacteria</taxon>
        <taxon>Bacillati</taxon>
        <taxon>Bacillota</taxon>
        <taxon>Clostridia</taxon>
        <taxon>Lachnospirales</taxon>
        <taxon>Lachnospiraceae</taxon>
        <taxon>Parablautia</taxon>
    </lineage>
</organism>
<accession>A0A3A9AF63</accession>
<keyword evidence="3" id="KW-1185">Reference proteome</keyword>
<comment type="caution">
    <text evidence="2">The sequence shown here is derived from an EMBL/GenBank/DDBJ whole genome shotgun (WGS) entry which is preliminary data.</text>
</comment>
<evidence type="ECO:0000259" key="1">
    <source>
        <dbReference type="Pfam" id="PF00534"/>
    </source>
</evidence>
<protein>
    <submittedName>
        <fullName evidence="2">Glycosyltransferase</fullName>
    </submittedName>
</protein>
<dbReference type="SUPFAM" id="SSF53756">
    <property type="entry name" value="UDP-Glycosyltransferase/glycogen phosphorylase"/>
    <property type="match status" value="1"/>
</dbReference>
<gene>
    <name evidence="2" type="ORF">D7V94_14380</name>
</gene>
<feature type="domain" description="Glycosyl transferase family 1" evidence="1">
    <location>
        <begin position="244"/>
        <end position="390"/>
    </location>
</feature>
<dbReference type="InterPro" id="IPR001296">
    <property type="entry name" value="Glyco_trans_1"/>
</dbReference>
<dbReference type="Pfam" id="PF00534">
    <property type="entry name" value="Glycos_transf_1"/>
    <property type="match status" value="1"/>
</dbReference>
<proteinExistence type="predicted"/>
<dbReference type="GO" id="GO:0016757">
    <property type="term" value="F:glycosyltransferase activity"/>
    <property type="evidence" value="ECO:0007669"/>
    <property type="project" value="InterPro"/>
</dbReference>
<name>A0A3A9AF63_9FIRM</name>
<dbReference type="PANTHER" id="PTHR12526">
    <property type="entry name" value="GLYCOSYLTRANSFERASE"/>
    <property type="match status" value="1"/>
</dbReference>
<dbReference type="RefSeq" id="WP_120470958.1">
    <property type="nucleotide sequence ID" value="NZ_RAYQ01000015.1"/>
</dbReference>
<dbReference type="Proteomes" id="UP000280696">
    <property type="component" value="Unassembled WGS sequence"/>
</dbReference>
<evidence type="ECO:0000313" key="3">
    <source>
        <dbReference type="Proteomes" id="UP000280696"/>
    </source>
</evidence>
<dbReference type="PANTHER" id="PTHR12526:SF630">
    <property type="entry name" value="GLYCOSYLTRANSFERASE"/>
    <property type="match status" value="1"/>
</dbReference>